<protein>
    <recommendedName>
        <fullName evidence="5">Prepilin-type N-terminal cleavage/methylation domain-containing protein</fullName>
    </recommendedName>
</protein>
<evidence type="ECO:0000313" key="4">
    <source>
        <dbReference type="Proteomes" id="UP000005824"/>
    </source>
</evidence>
<dbReference type="GO" id="GO:0015628">
    <property type="term" value="P:protein secretion by the type II secretion system"/>
    <property type="evidence" value="ECO:0007669"/>
    <property type="project" value="InterPro"/>
</dbReference>
<dbReference type="eggNOG" id="COG4968">
    <property type="taxonomic scope" value="Bacteria"/>
</dbReference>
<keyword evidence="2" id="KW-0812">Transmembrane</keyword>
<dbReference type="EMBL" id="ABVL01000013">
    <property type="protein sequence ID" value="EDY18388.1"/>
    <property type="molecule type" value="Genomic_DNA"/>
</dbReference>
<evidence type="ECO:0008006" key="5">
    <source>
        <dbReference type="Google" id="ProtNLM"/>
    </source>
</evidence>
<dbReference type="AlphaFoldDB" id="B4D5I3"/>
<dbReference type="RefSeq" id="WP_006981496.1">
    <property type="nucleotide sequence ID" value="NZ_ABVL01000013.1"/>
</dbReference>
<accession>B4D5I3</accession>
<keyword evidence="4" id="KW-1185">Reference proteome</keyword>
<organism evidence="3 4">
    <name type="scientific">Chthoniobacter flavus Ellin428</name>
    <dbReference type="NCBI Taxonomy" id="497964"/>
    <lineage>
        <taxon>Bacteria</taxon>
        <taxon>Pseudomonadati</taxon>
        <taxon>Verrucomicrobiota</taxon>
        <taxon>Spartobacteria</taxon>
        <taxon>Chthoniobacterales</taxon>
        <taxon>Chthoniobacteraceae</taxon>
        <taxon>Chthoniobacter</taxon>
    </lineage>
</organism>
<dbReference type="InterPro" id="IPR000983">
    <property type="entry name" value="Bac_GSPG_pilin"/>
</dbReference>
<dbReference type="NCBIfam" id="TIGR02532">
    <property type="entry name" value="IV_pilin_GFxxxE"/>
    <property type="match status" value="1"/>
</dbReference>
<dbReference type="InParanoid" id="B4D5I3"/>
<dbReference type="SUPFAM" id="SSF54523">
    <property type="entry name" value="Pili subunits"/>
    <property type="match status" value="1"/>
</dbReference>
<proteinExistence type="predicted"/>
<keyword evidence="2" id="KW-0472">Membrane</keyword>
<dbReference type="InterPro" id="IPR045584">
    <property type="entry name" value="Pilin-like"/>
</dbReference>
<evidence type="ECO:0000256" key="2">
    <source>
        <dbReference type="SAM" id="Phobius"/>
    </source>
</evidence>
<dbReference type="PANTHER" id="PTHR30093">
    <property type="entry name" value="GENERAL SECRETION PATHWAY PROTEIN G"/>
    <property type="match status" value="1"/>
</dbReference>
<dbReference type="PRINTS" id="PR00813">
    <property type="entry name" value="BCTERIALGSPG"/>
</dbReference>
<evidence type="ECO:0000313" key="3">
    <source>
        <dbReference type="EMBL" id="EDY18388.1"/>
    </source>
</evidence>
<evidence type="ECO:0000256" key="1">
    <source>
        <dbReference type="ARBA" id="ARBA00022481"/>
    </source>
</evidence>
<dbReference type="InterPro" id="IPR012902">
    <property type="entry name" value="N_methyl_site"/>
</dbReference>
<gene>
    <name evidence="3" type="ORF">CfE428DRAFT_4172</name>
</gene>
<reference evidence="3 4" key="1">
    <citation type="journal article" date="2011" name="J. Bacteriol.">
        <title>Genome sequence of Chthoniobacter flavus Ellin428, an aerobic heterotrophic soil bacterium.</title>
        <authorList>
            <person name="Kant R."/>
            <person name="van Passel M.W."/>
            <person name="Palva A."/>
            <person name="Lucas S."/>
            <person name="Lapidus A."/>
            <person name="Glavina Del Rio T."/>
            <person name="Dalin E."/>
            <person name="Tice H."/>
            <person name="Bruce D."/>
            <person name="Goodwin L."/>
            <person name="Pitluck S."/>
            <person name="Larimer F.W."/>
            <person name="Land M.L."/>
            <person name="Hauser L."/>
            <person name="Sangwan P."/>
            <person name="de Vos W.M."/>
            <person name="Janssen P.H."/>
            <person name="Smidt H."/>
        </authorList>
    </citation>
    <scope>NUCLEOTIDE SEQUENCE [LARGE SCALE GENOMIC DNA]</scope>
    <source>
        <strain evidence="3 4">Ellin428</strain>
    </source>
</reference>
<feature type="transmembrane region" description="Helical" evidence="2">
    <location>
        <begin position="12"/>
        <end position="32"/>
    </location>
</feature>
<dbReference type="PANTHER" id="PTHR30093:SF2">
    <property type="entry name" value="TYPE II SECRETION SYSTEM PROTEIN H"/>
    <property type="match status" value="1"/>
</dbReference>
<keyword evidence="2" id="KW-1133">Transmembrane helix</keyword>
<dbReference type="GO" id="GO:0015627">
    <property type="term" value="C:type II protein secretion system complex"/>
    <property type="evidence" value="ECO:0007669"/>
    <property type="project" value="InterPro"/>
</dbReference>
<dbReference type="Gene3D" id="3.30.700.10">
    <property type="entry name" value="Glycoprotein, Type 4 Pilin"/>
    <property type="match status" value="1"/>
</dbReference>
<keyword evidence="1" id="KW-0488">Methylation</keyword>
<comment type="caution">
    <text evidence="3">The sequence shown here is derived from an EMBL/GenBank/DDBJ whole genome shotgun (WGS) entry which is preliminary data.</text>
</comment>
<sequence length="175" mass="19224" precursor="true">MNRPAVRAFTLIEIITVIAVIAILAAFAYPVYQRVTASAKAAACLSNLRQLGMGLNAYLNENDMKMPTLQIARDNLSQNVPVIDNTFDKYLTDKGVFACPADNKNYAATTGTSYFWNVALNGQAVASLNFLLVTDTTHIPILSDKEGFHPYLQNKVNVLYADGHVTKDVKFFTGN</sequence>
<dbReference type="Pfam" id="PF07963">
    <property type="entry name" value="N_methyl"/>
    <property type="match status" value="1"/>
</dbReference>
<dbReference type="STRING" id="497964.CfE428DRAFT_4172"/>
<name>B4D5I3_9BACT</name>
<dbReference type="Proteomes" id="UP000005824">
    <property type="component" value="Unassembled WGS sequence"/>
</dbReference>